<name>A0AAN7T2J7_9EURO</name>
<evidence type="ECO:0000256" key="2">
    <source>
        <dbReference type="ARBA" id="ARBA00022723"/>
    </source>
</evidence>
<dbReference type="EC" id="3.6.1.11" evidence="6"/>
<keyword evidence="4" id="KW-0464">Manganese</keyword>
<evidence type="ECO:0000256" key="4">
    <source>
        <dbReference type="ARBA" id="ARBA00023211"/>
    </source>
</evidence>
<dbReference type="PANTHER" id="PTHR12112:SF39">
    <property type="entry name" value="EG:152A3.5 PROTEIN (FBGN0003116_PN PROTEIN)"/>
    <property type="match status" value="1"/>
</dbReference>
<proteinExistence type="predicted"/>
<dbReference type="SUPFAM" id="SSF64182">
    <property type="entry name" value="DHH phosphoesterases"/>
    <property type="match status" value="1"/>
</dbReference>
<keyword evidence="3 6" id="KW-0378">Hydrolase</keyword>
<dbReference type="SMART" id="SM01131">
    <property type="entry name" value="DHHA2"/>
    <property type="match status" value="1"/>
</dbReference>
<accession>A0AAN7T2J7</accession>
<comment type="caution">
    <text evidence="6">The sequence shown here is derived from an EMBL/GenBank/DDBJ whole genome shotgun (WGS) entry which is preliminary data.</text>
</comment>
<feature type="domain" description="DHHA2" evidence="5">
    <location>
        <begin position="301"/>
        <end position="462"/>
    </location>
</feature>
<sequence length="470" mass="53730">MDEDEMRLPNFHLGQDIITYLTNIRKVVFSQTQHRDVTIILGNPSCDLDSILCAFTLSYFYNARPNTSKHHRNPIYVPVLNLPFIHTGDLWRLRPELGVAVRGAVDGLTPQSEDAPSKEVKAWEQHRDKTLLENLITIHELANNEKTLPSLKEAFAPSDHFTTAKSTDKVDVILVDHNAPSIESINEEDIENRFDVVGCIDHHVEEDYVPREAKPRIVRLGIGSCQSLVTQHLRDINLWTMEKEHKNLPGFRQISRLALTPILIDTWDLKAPGDRVSDVDRDQVAFLDPQTGDDFDREDLFQQVQTAKSESLNLLRMQEIFNRDYKSYLERTRDGKQLFIGIGSVVQDLEWLSQHAGGKQSLINEIETFAKKGDKQLEIFGLLTRSGVRKEVAFFTFGEHGAQAIDVFEKNADVLQLQQWDEDRELSSLLDNKIGNKFWKVWWMGDTTRSRKQVAPLIRDALQGTSAANH</sequence>
<dbReference type="GO" id="GO:0004309">
    <property type="term" value="F:exopolyphosphatase activity"/>
    <property type="evidence" value="ECO:0007669"/>
    <property type="project" value="UniProtKB-EC"/>
</dbReference>
<dbReference type="Pfam" id="PF02833">
    <property type="entry name" value="DHHA2"/>
    <property type="match status" value="1"/>
</dbReference>
<comment type="cofactor">
    <cofactor evidence="1">
        <name>Mn(2+)</name>
        <dbReference type="ChEBI" id="CHEBI:29035"/>
    </cofactor>
</comment>
<dbReference type="Gene3D" id="3.90.1640.10">
    <property type="entry name" value="inorganic pyrophosphatase (n-terminal core)"/>
    <property type="match status" value="1"/>
</dbReference>
<keyword evidence="7" id="KW-1185">Reference proteome</keyword>
<organism evidence="6 7">
    <name type="scientific">Lithohypha guttulata</name>
    <dbReference type="NCBI Taxonomy" id="1690604"/>
    <lineage>
        <taxon>Eukaryota</taxon>
        <taxon>Fungi</taxon>
        <taxon>Dikarya</taxon>
        <taxon>Ascomycota</taxon>
        <taxon>Pezizomycotina</taxon>
        <taxon>Eurotiomycetes</taxon>
        <taxon>Chaetothyriomycetidae</taxon>
        <taxon>Chaetothyriales</taxon>
        <taxon>Trichomeriaceae</taxon>
        <taxon>Lithohypha</taxon>
    </lineage>
</organism>
<evidence type="ECO:0000256" key="3">
    <source>
        <dbReference type="ARBA" id="ARBA00022801"/>
    </source>
</evidence>
<protein>
    <submittedName>
        <fullName evidence="6">Exopolyphosphatase</fullName>
        <ecNumber evidence="6">3.6.1.11</ecNumber>
    </submittedName>
</protein>
<dbReference type="GO" id="GO:0005737">
    <property type="term" value="C:cytoplasm"/>
    <property type="evidence" value="ECO:0007669"/>
    <property type="project" value="InterPro"/>
</dbReference>
<dbReference type="InterPro" id="IPR038763">
    <property type="entry name" value="DHH_sf"/>
</dbReference>
<dbReference type="EMBL" id="JAVRRJ010000002">
    <property type="protein sequence ID" value="KAK5088311.1"/>
    <property type="molecule type" value="Genomic_DNA"/>
</dbReference>
<gene>
    <name evidence="6" type="primary">PPX1</name>
    <name evidence="6" type="ORF">LTR05_002528</name>
</gene>
<dbReference type="InterPro" id="IPR038222">
    <property type="entry name" value="DHHA2_dom_sf"/>
</dbReference>
<dbReference type="Pfam" id="PF01368">
    <property type="entry name" value="DHH"/>
    <property type="match status" value="1"/>
</dbReference>
<evidence type="ECO:0000256" key="1">
    <source>
        <dbReference type="ARBA" id="ARBA00001936"/>
    </source>
</evidence>
<evidence type="ECO:0000313" key="7">
    <source>
        <dbReference type="Proteomes" id="UP001309876"/>
    </source>
</evidence>
<evidence type="ECO:0000259" key="5">
    <source>
        <dbReference type="SMART" id="SM01131"/>
    </source>
</evidence>
<dbReference type="PANTHER" id="PTHR12112">
    <property type="entry name" value="BNIP - RELATED"/>
    <property type="match status" value="1"/>
</dbReference>
<dbReference type="GO" id="GO:0046872">
    <property type="term" value="F:metal ion binding"/>
    <property type="evidence" value="ECO:0007669"/>
    <property type="project" value="UniProtKB-KW"/>
</dbReference>
<evidence type="ECO:0000313" key="6">
    <source>
        <dbReference type="EMBL" id="KAK5088311.1"/>
    </source>
</evidence>
<reference evidence="6 7" key="1">
    <citation type="submission" date="2023-08" db="EMBL/GenBank/DDBJ databases">
        <title>Black Yeasts Isolated from many extreme environments.</title>
        <authorList>
            <person name="Coleine C."/>
            <person name="Stajich J.E."/>
            <person name="Selbmann L."/>
        </authorList>
    </citation>
    <scope>NUCLEOTIDE SEQUENCE [LARGE SCALE GENOMIC DNA]</scope>
    <source>
        <strain evidence="6 7">CCFEE 5910</strain>
    </source>
</reference>
<dbReference type="InterPro" id="IPR004097">
    <property type="entry name" value="DHHA2"/>
</dbReference>
<dbReference type="InterPro" id="IPR001667">
    <property type="entry name" value="DDH_dom"/>
</dbReference>
<dbReference type="AlphaFoldDB" id="A0AAN7T2J7"/>
<dbReference type="Gene3D" id="3.10.310.20">
    <property type="entry name" value="DHHA2 domain"/>
    <property type="match status" value="1"/>
</dbReference>
<keyword evidence="2" id="KW-0479">Metal-binding</keyword>
<dbReference type="Proteomes" id="UP001309876">
    <property type="component" value="Unassembled WGS sequence"/>
</dbReference>